<accession>A0A9E5JUK6</accession>
<keyword evidence="1 5" id="KW-0808">Transferase</keyword>
<dbReference type="InterPro" id="IPR029044">
    <property type="entry name" value="Nucleotide-diphossugar_trans"/>
</dbReference>
<sequence>MMPRINIVIPVKSFQLAKSRLSPVLTSLSRQRLMQNLFLNNLLFLQKHFPLCHLLVVTPDKVAAQWSRERDVTVLLEDQCDGLNAAIEKATRWSVERNFDTQVVFFADIARPQPCDLNQLLSRAGPSNCLLAVPAMDGGTNVLLSTPPSITPAIFGENSYRRLQVHAEKHHIEFNGLNLPSLALDVDRPSDLSVVRADQVWEVAS</sequence>
<evidence type="ECO:0000256" key="3">
    <source>
        <dbReference type="ARBA" id="ARBA00022741"/>
    </source>
</evidence>
<keyword evidence="3" id="KW-0547">Nucleotide-binding</keyword>
<evidence type="ECO:0000313" key="5">
    <source>
        <dbReference type="EMBL" id="NHO65878.1"/>
    </source>
</evidence>
<organism evidence="5 6">
    <name type="scientific">Pseudomaricurvus hydrocarbonicus</name>
    <dbReference type="NCBI Taxonomy" id="1470433"/>
    <lineage>
        <taxon>Bacteria</taxon>
        <taxon>Pseudomonadati</taxon>
        <taxon>Pseudomonadota</taxon>
        <taxon>Gammaproteobacteria</taxon>
        <taxon>Cellvibrionales</taxon>
        <taxon>Cellvibrionaceae</taxon>
        <taxon>Pseudomaricurvus</taxon>
    </lineage>
</organism>
<protein>
    <submittedName>
        <fullName evidence="5">2-phospho-L-lactate guanylyltransferase</fullName>
        <ecNumber evidence="5">2.7.7.68</ecNumber>
    </submittedName>
</protein>
<dbReference type="NCBIfam" id="TIGR03552">
    <property type="entry name" value="F420_cofC"/>
    <property type="match status" value="1"/>
</dbReference>
<evidence type="ECO:0000256" key="1">
    <source>
        <dbReference type="ARBA" id="ARBA00022679"/>
    </source>
</evidence>
<dbReference type="Proteomes" id="UP000787472">
    <property type="component" value="Unassembled WGS sequence"/>
</dbReference>
<gene>
    <name evidence="5" type="primary">cofC</name>
    <name evidence="5" type="ORF">G8770_10030</name>
</gene>
<dbReference type="AlphaFoldDB" id="A0A9E5JUK6"/>
<dbReference type="SUPFAM" id="SSF53448">
    <property type="entry name" value="Nucleotide-diphospho-sugar transferases"/>
    <property type="match status" value="1"/>
</dbReference>
<dbReference type="GO" id="GO:0043814">
    <property type="term" value="F:phospholactate guanylyltransferase activity"/>
    <property type="evidence" value="ECO:0007669"/>
    <property type="project" value="UniProtKB-EC"/>
</dbReference>
<name>A0A9E5JUK6_9GAMM</name>
<keyword evidence="4" id="KW-0342">GTP-binding</keyword>
<dbReference type="PANTHER" id="PTHR40392:SF1">
    <property type="entry name" value="2-PHOSPHO-L-LACTATE GUANYLYLTRANSFERASE"/>
    <property type="match status" value="1"/>
</dbReference>
<dbReference type="GO" id="GO:0005525">
    <property type="term" value="F:GTP binding"/>
    <property type="evidence" value="ECO:0007669"/>
    <property type="project" value="UniProtKB-KW"/>
</dbReference>
<evidence type="ECO:0000256" key="2">
    <source>
        <dbReference type="ARBA" id="ARBA00022695"/>
    </source>
</evidence>
<evidence type="ECO:0000256" key="4">
    <source>
        <dbReference type="ARBA" id="ARBA00023134"/>
    </source>
</evidence>
<evidence type="ECO:0000313" key="6">
    <source>
        <dbReference type="Proteomes" id="UP000787472"/>
    </source>
</evidence>
<dbReference type="EMBL" id="JAAONZ010000006">
    <property type="protein sequence ID" value="NHO65878.1"/>
    <property type="molecule type" value="Genomic_DNA"/>
</dbReference>
<dbReference type="RefSeq" id="WP_167185668.1">
    <property type="nucleotide sequence ID" value="NZ_JAAONZ010000006.1"/>
</dbReference>
<dbReference type="InterPro" id="IPR002835">
    <property type="entry name" value="CofC"/>
</dbReference>
<dbReference type="EC" id="2.7.7.68" evidence="5"/>
<dbReference type="Pfam" id="PF01983">
    <property type="entry name" value="CofC"/>
    <property type="match status" value="1"/>
</dbReference>
<dbReference type="Gene3D" id="3.90.550.10">
    <property type="entry name" value="Spore Coat Polysaccharide Biosynthesis Protein SpsA, Chain A"/>
    <property type="match status" value="1"/>
</dbReference>
<dbReference type="PANTHER" id="PTHR40392">
    <property type="entry name" value="2-PHOSPHO-L-LACTATE GUANYLYLTRANSFERASE"/>
    <property type="match status" value="1"/>
</dbReference>
<reference evidence="5" key="1">
    <citation type="submission" date="2020-03" db="EMBL/GenBank/DDBJ databases">
        <authorList>
            <person name="Guo F."/>
        </authorList>
    </citation>
    <scope>NUCLEOTIDE SEQUENCE</scope>
    <source>
        <strain evidence="5">JCM 30134</strain>
    </source>
</reference>
<keyword evidence="2 5" id="KW-0548">Nucleotidyltransferase</keyword>
<keyword evidence="6" id="KW-1185">Reference proteome</keyword>
<proteinExistence type="predicted"/>
<comment type="caution">
    <text evidence="5">The sequence shown here is derived from an EMBL/GenBank/DDBJ whole genome shotgun (WGS) entry which is preliminary data.</text>
</comment>